<dbReference type="PANTHER" id="PTHR46404:SF1">
    <property type="entry name" value="DNA POLYMERASE IOTA"/>
    <property type="match status" value="1"/>
</dbReference>
<comment type="similarity">
    <text evidence="1">Belongs to the DNA polymerase type-Y family.</text>
</comment>
<keyword evidence="3" id="KW-0808">Transferase</keyword>
<feature type="compositionally biased region" description="Polar residues" evidence="4">
    <location>
        <begin position="527"/>
        <end position="546"/>
    </location>
</feature>
<dbReference type="InterPro" id="IPR025527">
    <property type="entry name" value="HUWE1/Rev1_UBM"/>
</dbReference>
<dbReference type="Pfam" id="PF11799">
    <property type="entry name" value="IMS_C"/>
    <property type="match status" value="1"/>
</dbReference>
<evidence type="ECO:0000256" key="3">
    <source>
        <dbReference type="ARBA" id="ARBA00022679"/>
    </source>
</evidence>
<dbReference type="Gene3D" id="3.30.70.270">
    <property type="match status" value="1"/>
</dbReference>
<dbReference type="Gene3D" id="3.40.1170.60">
    <property type="match status" value="1"/>
</dbReference>
<dbReference type="GO" id="GO:0003887">
    <property type="term" value="F:DNA-directed DNA polymerase activity"/>
    <property type="evidence" value="ECO:0007669"/>
    <property type="project" value="InterPro"/>
</dbReference>
<comment type="caution">
    <text evidence="6">The sequence shown here is derived from an EMBL/GenBank/DDBJ whole genome shotgun (WGS) entry which is preliminary data.</text>
</comment>
<dbReference type="FunFam" id="3.30.70.270:FF:000013">
    <property type="entry name" value="Polymerase (DNA directed) iota"/>
    <property type="match status" value="1"/>
</dbReference>
<keyword evidence="7" id="KW-1185">Reference proteome</keyword>
<keyword evidence="2" id="KW-0237">DNA synthesis</keyword>
<dbReference type="GO" id="GO:0006281">
    <property type="term" value="P:DNA repair"/>
    <property type="evidence" value="ECO:0007669"/>
    <property type="project" value="InterPro"/>
</dbReference>
<evidence type="ECO:0000313" key="7">
    <source>
        <dbReference type="Proteomes" id="UP000245119"/>
    </source>
</evidence>
<gene>
    <name evidence="6" type="ORF">C0Q70_20564</name>
</gene>
<protein>
    <recommendedName>
        <fullName evidence="5">UmuC domain-containing protein</fullName>
    </recommendedName>
</protein>
<dbReference type="PANTHER" id="PTHR46404">
    <property type="entry name" value="DNA POLYMERASE IOTA"/>
    <property type="match status" value="1"/>
</dbReference>
<dbReference type="InterPro" id="IPR053848">
    <property type="entry name" value="IMS_HHH_1"/>
</dbReference>
<feature type="region of interest" description="Disordered" evidence="4">
    <location>
        <begin position="488"/>
        <end position="554"/>
    </location>
</feature>
<dbReference type="Gene3D" id="6.10.250.1630">
    <property type="match status" value="1"/>
</dbReference>
<feature type="domain" description="UmuC" evidence="5">
    <location>
        <begin position="65"/>
        <end position="285"/>
    </location>
</feature>
<dbReference type="SUPFAM" id="SSF56672">
    <property type="entry name" value="DNA/RNA polymerases"/>
    <property type="match status" value="1"/>
</dbReference>
<feature type="compositionally biased region" description="Basic and acidic residues" evidence="4">
    <location>
        <begin position="1"/>
        <end position="11"/>
    </location>
</feature>
<dbReference type="InterPro" id="IPR017961">
    <property type="entry name" value="DNA_pol_Y-fam_little_finger"/>
</dbReference>
<dbReference type="Gene3D" id="1.10.150.20">
    <property type="entry name" value="5' to 3' exonuclease, C-terminal subdomain"/>
    <property type="match status" value="1"/>
</dbReference>
<dbReference type="InterPro" id="IPR043128">
    <property type="entry name" value="Rev_trsase/Diguanyl_cyclase"/>
</dbReference>
<evidence type="ECO:0000256" key="1">
    <source>
        <dbReference type="ARBA" id="ARBA00010945"/>
    </source>
</evidence>
<dbReference type="Proteomes" id="UP000245119">
    <property type="component" value="Linkage Group LG13"/>
</dbReference>
<dbReference type="InterPro" id="IPR036775">
    <property type="entry name" value="DNA_pol_Y-fam_lit_finger_sf"/>
</dbReference>
<evidence type="ECO:0000256" key="4">
    <source>
        <dbReference type="SAM" id="MobiDB-lite"/>
    </source>
</evidence>
<dbReference type="FunFam" id="3.30.1490.100:FF:000003">
    <property type="entry name" value="Polymerase (DNA directed) iota"/>
    <property type="match status" value="1"/>
</dbReference>
<evidence type="ECO:0000313" key="6">
    <source>
        <dbReference type="EMBL" id="PVD20070.1"/>
    </source>
</evidence>
<name>A0A2T7NFY5_POMCA</name>
<dbReference type="OrthoDB" id="447129at2759"/>
<dbReference type="AlphaFoldDB" id="A0A2T7NFY5"/>
<dbReference type="PROSITE" id="PS50173">
    <property type="entry name" value="UMUC"/>
    <property type="match status" value="1"/>
</dbReference>
<dbReference type="EMBL" id="PZQS01000013">
    <property type="protein sequence ID" value="PVD20070.1"/>
    <property type="molecule type" value="Genomic_DNA"/>
</dbReference>
<proteinExistence type="inferred from homology"/>
<dbReference type="GO" id="GO:0019985">
    <property type="term" value="P:translesion synthesis"/>
    <property type="evidence" value="ECO:0007669"/>
    <property type="project" value="TreeGrafter"/>
</dbReference>
<dbReference type="SUPFAM" id="SSF100879">
    <property type="entry name" value="Lesion bypass DNA polymerase (Y-family), little finger domain"/>
    <property type="match status" value="1"/>
</dbReference>
<dbReference type="InterPro" id="IPR001126">
    <property type="entry name" value="UmuC"/>
</dbReference>
<evidence type="ECO:0000259" key="5">
    <source>
        <dbReference type="PROSITE" id="PS50173"/>
    </source>
</evidence>
<dbReference type="FunFam" id="3.40.1170.60:FF:000006">
    <property type="entry name" value="DNA polymerase iota"/>
    <property type="match status" value="1"/>
</dbReference>
<dbReference type="InterPro" id="IPR043502">
    <property type="entry name" value="DNA/RNA_pol_sf"/>
</dbReference>
<dbReference type="Pfam" id="PF00817">
    <property type="entry name" value="IMS"/>
    <property type="match status" value="1"/>
</dbReference>
<feature type="region of interest" description="Disordered" evidence="4">
    <location>
        <begin position="1"/>
        <end position="36"/>
    </location>
</feature>
<dbReference type="GO" id="GO:0003684">
    <property type="term" value="F:damaged DNA binding"/>
    <property type="evidence" value="ECO:0007669"/>
    <property type="project" value="InterPro"/>
</dbReference>
<dbReference type="Gene3D" id="3.30.1490.100">
    <property type="entry name" value="DNA polymerase, Y-family, little finger domain"/>
    <property type="match status" value="1"/>
</dbReference>
<organism evidence="6 7">
    <name type="scientific">Pomacea canaliculata</name>
    <name type="common">Golden apple snail</name>
    <dbReference type="NCBI Taxonomy" id="400727"/>
    <lineage>
        <taxon>Eukaryota</taxon>
        <taxon>Metazoa</taxon>
        <taxon>Spiralia</taxon>
        <taxon>Lophotrochozoa</taxon>
        <taxon>Mollusca</taxon>
        <taxon>Gastropoda</taxon>
        <taxon>Caenogastropoda</taxon>
        <taxon>Architaenioglossa</taxon>
        <taxon>Ampullarioidea</taxon>
        <taxon>Ampullariidae</taxon>
        <taxon>Pomacea</taxon>
    </lineage>
</organism>
<evidence type="ECO:0000256" key="2">
    <source>
        <dbReference type="ARBA" id="ARBA00022634"/>
    </source>
</evidence>
<reference evidence="6 7" key="1">
    <citation type="submission" date="2018-04" db="EMBL/GenBank/DDBJ databases">
        <title>The genome of golden apple snail Pomacea canaliculata provides insight into stress tolerance and invasive adaptation.</title>
        <authorList>
            <person name="Liu C."/>
            <person name="Liu B."/>
            <person name="Ren Y."/>
            <person name="Zhang Y."/>
            <person name="Wang H."/>
            <person name="Li S."/>
            <person name="Jiang F."/>
            <person name="Yin L."/>
            <person name="Zhang G."/>
            <person name="Qian W."/>
            <person name="Fan W."/>
        </authorList>
    </citation>
    <scope>NUCLEOTIDE SEQUENCE [LARGE SCALE GENOMIC DNA]</scope>
    <source>
        <strain evidence="6">SZHN2017</strain>
        <tissue evidence="6">Muscle</tissue>
    </source>
</reference>
<dbReference type="Pfam" id="PF14377">
    <property type="entry name" value="UBM"/>
    <property type="match status" value="2"/>
</dbReference>
<dbReference type="STRING" id="400727.A0A2T7NFY5"/>
<dbReference type="Pfam" id="PF21999">
    <property type="entry name" value="IMS_HHH_1"/>
    <property type="match status" value="1"/>
</dbReference>
<sequence length="849" mass="93992">MFDLESDRNEGSDDDGQDWSLPSASDTKHDSRFTGDPSNSAAFDCENRSAGSECPLSRFGHRRTIIHFDSDCFYAQVEMIRNPKLRNVPLGIKQKYCLVTCNYPAREKGVTKGISITEAIKICPEIVVVNGEDLTHYREMSYKISEFLLKYTPDVERLGFDENFLDVTEMVNHRINGGLAKPDVEGHLYLPEDSANASSFECQCGCHHRLAVGSQIAADIRSALYHELGVTGCAGVAHNKVLAKLVGSQHKPNQQTTLFPGIGWATWGRLKTLGIVSVTDLQKFSLELLEKEIGISPAAMVHNLSFGVDDSPVVKFSKPQTLSEEESFQQCSSEADAQTGISKLIDSLLPRLIEDGRTPHTLRLSVRKDSEHRWNRRESRQCSLPSSVFTKLRAGCTETARERLVTIAMDLFKRVVDVTCPFHLRVINVAFTNMVEISSNSISAFLSSSLHHPLHSSSCQPAQNSACQLTPAVASGEECHRLATSTSHLLSHDRAEETKRDDHLQHTTQSLDCETETMDKRFDASIEPSSSPVPDSTVKASQSHTTHASKSKRKSAMPLDFFGVKQKKSGREEGFANTWCLEKAQISDLHMSALPLEVDPEVFAQLPLEIQREIVGESRPAFSHTIKKQAECKSPKNVAKSSQVKTSSTNPLSIKSFFCPSKIILEEKRKKESTYSASLENSLEAIEGEQVNFCEKAPKVNDMSTTTQDETLPSESPSWISCQRRFNSEAGEAPDMSAKKSLVLANTNSNARDLEVPKSTCYEKDERRNSLSSKFSSEIMPVPAGIAPDLFASLPPFLQREVAADVALQRHNMATSLVESNNFQGLGKKAKGKGCPNQSHSMLNYLKRK</sequence>
<feature type="compositionally biased region" description="Basic and acidic residues" evidence="4">
    <location>
        <begin position="490"/>
        <end position="505"/>
    </location>
</feature>
<accession>A0A2T7NFY5</accession>